<feature type="compositionally biased region" description="Polar residues" evidence="1">
    <location>
        <begin position="23"/>
        <end position="33"/>
    </location>
</feature>
<feature type="region of interest" description="Disordered" evidence="1">
    <location>
        <begin position="1"/>
        <end position="47"/>
    </location>
</feature>
<organism evidence="2 3">
    <name type="scientific">Hibiscus sabdariffa</name>
    <name type="common">roselle</name>
    <dbReference type="NCBI Taxonomy" id="183260"/>
    <lineage>
        <taxon>Eukaryota</taxon>
        <taxon>Viridiplantae</taxon>
        <taxon>Streptophyta</taxon>
        <taxon>Embryophyta</taxon>
        <taxon>Tracheophyta</taxon>
        <taxon>Spermatophyta</taxon>
        <taxon>Magnoliopsida</taxon>
        <taxon>eudicotyledons</taxon>
        <taxon>Gunneridae</taxon>
        <taxon>Pentapetalae</taxon>
        <taxon>rosids</taxon>
        <taxon>malvids</taxon>
        <taxon>Malvales</taxon>
        <taxon>Malvaceae</taxon>
        <taxon>Malvoideae</taxon>
        <taxon>Hibiscus</taxon>
    </lineage>
</organism>
<dbReference type="EMBL" id="JBBPBM010000387">
    <property type="protein sequence ID" value="KAK8496062.1"/>
    <property type="molecule type" value="Genomic_DNA"/>
</dbReference>
<accession>A0ABR2ARU8</accession>
<gene>
    <name evidence="2" type="ORF">V6N12_032793</name>
</gene>
<reference evidence="2 3" key="1">
    <citation type="journal article" date="2024" name="G3 (Bethesda)">
        <title>Genome assembly of Hibiscus sabdariffa L. provides insights into metabolisms of medicinal natural products.</title>
        <authorList>
            <person name="Kim T."/>
        </authorList>
    </citation>
    <scope>NUCLEOTIDE SEQUENCE [LARGE SCALE GENOMIC DNA]</scope>
    <source>
        <strain evidence="2">TK-2024</strain>
        <tissue evidence="2">Old leaves</tissue>
    </source>
</reference>
<proteinExistence type="predicted"/>
<evidence type="ECO:0000313" key="2">
    <source>
        <dbReference type="EMBL" id="KAK8496062.1"/>
    </source>
</evidence>
<keyword evidence="3" id="KW-1185">Reference proteome</keyword>
<protein>
    <submittedName>
        <fullName evidence="2">Uncharacterized protein</fullName>
    </submittedName>
</protein>
<evidence type="ECO:0000256" key="1">
    <source>
        <dbReference type="SAM" id="MobiDB-lite"/>
    </source>
</evidence>
<evidence type="ECO:0000313" key="3">
    <source>
        <dbReference type="Proteomes" id="UP001472677"/>
    </source>
</evidence>
<dbReference type="Proteomes" id="UP001472677">
    <property type="component" value="Unassembled WGS sequence"/>
</dbReference>
<comment type="caution">
    <text evidence="2">The sequence shown here is derived from an EMBL/GenBank/DDBJ whole genome shotgun (WGS) entry which is preliminary data.</text>
</comment>
<sequence length="68" mass="7326">MDSRIFEVENQEPSQNHEHRGATSGTTLFNNSGGRPPEGMVPIDVPPCERPASLVAVGIQPEAKKAKD</sequence>
<name>A0ABR2ARU8_9ROSI</name>